<dbReference type="EMBL" id="JAKUMG010000062">
    <property type="protein sequence ID" value="MDI4671621.1"/>
    <property type="molecule type" value="Genomic_DNA"/>
</dbReference>
<evidence type="ECO:0000313" key="1">
    <source>
        <dbReference type="EMBL" id="MDI4671621.1"/>
    </source>
</evidence>
<comment type="caution">
    <text evidence="1">The sequence shown here is derived from an EMBL/GenBank/DDBJ whole genome shotgun (WGS) entry which is preliminary data.</text>
</comment>
<evidence type="ECO:0000313" key="2">
    <source>
        <dbReference type="Proteomes" id="UP001156974"/>
    </source>
</evidence>
<reference evidence="1 2" key="1">
    <citation type="submission" date="2022-02" db="EMBL/GenBank/DDBJ databases">
        <title>Genome analysis of Beneficial Microorganisms for Coral consortium from Pocillopora damicornis.</title>
        <authorList>
            <person name="Rosado P.M."/>
            <person name="Cardoso P.M."/>
            <person name="Rosado J.G."/>
            <person name="Schultz J."/>
            <person name="Rocha U."/>
            <person name="Costa T.K."/>
            <person name="Peixoto R.S."/>
        </authorList>
    </citation>
    <scope>NUCLEOTIDE SEQUENCE [LARGE SCALE GENOMIC DNA]</scope>
    <source>
        <strain evidence="1 2">BMC5</strain>
    </source>
</reference>
<accession>A0ABT6U626</accession>
<sequence>GKLDEAVDVLLMAIKQSPRQSWLYYDLANLYQQQGLVDHAKALYKKTLWQFPLDADLRYSHALFLRSLNDYQGALATLDYIPNNARTEQINVLTEQLSINTKLERLSANNTATNKATVIYKLTELEAQPLTPLMQAELASQWQQINE</sequence>
<organism evidence="1 2">
    <name type="scientific">Pseudoalteromonas shioyasakiensis</name>
    <dbReference type="NCBI Taxonomy" id="1190813"/>
    <lineage>
        <taxon>Bacteria</taxon>
        <taxon>Pseudomonadati</taxon>
        <taxon>Pseudomonadota</taxon>
        <taxon>Gammaproteobacteria</taxon>
        <taxon>Alteromonadales</taxon>
        <taxon>Pseudoalteromonadaceae</taxon>
        <taxon>Pseudoalteromonas</taxon>
    </lineage>
</organism>
<dbReference type="InterPro" id="IPR011990">
    <property type="entry name" value="TPR-like_helical_dom_sf"/>
</dbReference>
<dbReference type="SUPFAM" id="SSF48452">
    <property type="entry name" value="TPR-like"/>
    <property type="match status" value="1"/>
</dbReference>
<gene>
    <name evidence="1" type="ORF">MKZ47_21445</name>
</gene>
<feature type="non-terminal residue" evidence="1">
    <location>
        <position position="1"/>
    </location>
</feature>
<keyword evidence="2" id="KW-1185">Reference proteome</keyword>
<dbReference type="RefSeq" id="WP_282659031.1">
    <property type="nucleotide sequence ID" value="NZ_JAKUMG010000062.1"/>
</dbReference>
<protein>
    <submittedName>
        <fullName evidence="1">Tetratricopeptide repeat protein</fullName>
    </submittedName>
</protein>
<dbReference type="Gene3D" id="1.25.40.10">
    <property type="entry name" value="Tetratricopeptide repeat domain"/>
    <property type="match status" value="1"/>
</dbReference>
<dbReference type="Pfam" id="PF13414">
    <property type="entry name" value="TPR_11"/>
    <property type="match status" value="1"/>
</dbReference>
<name>A0ABT6U626_9GAMM</name>
<dbReference type="Proteomes" id="UP001156974">
    <property type="component" value="Unassembled WGS sequence"/>
</dbReference>
<feature type="non-terminal residue" evidence="1">
    <location>
        <position position="147"/>
    </location>
</feature>
<proteinExistence type="predicted"/>